<dbReference type="InterPro" id="IPR019752">
    <property type="entry name" value="Pyrv/ketoisovalerate_OxRed_cat"/>
</dbReference>
<dbReference type="PANTHER" id="PTHR43854">
    <property type="entry name" value="INDOLEPYRUVATE OXIDOREDUCTASE SUBUNIT IORB"/>
    <property type="match status" value="1"/>
</dbReference>
<reference evidence="5" key="1">
    <citation type="submission" date="2016-05" db="EMBL/GenBank/DDBJ databases">
        <authorList>
            <person name="Baek K."/>
            <person name="Yang S.-J."/>
        </authorList>
    </citation>
    <scope>NUCLEOTIDE SEQUENCE [LARGE SCALE GENOMIC DNA]</scope>
    <source>
        <strain evidence="5">ST58-10</strain>
    </source>
</reference>
<keyword evidence="5" id="KW-1185">Reference proteome</keyword>
<protein>
    <submittedName>
        <fullName evidence="4">Uncharacterized protein</fullName>
    </submittedName>
</protein>
<dbReference type="GO" id="GO:0016903">
    <property type="term" value="F:oxidoreductase activity, acting on the aldehyde or oxo group of donors"/>
    <property type="evidence" value="ECO:0007669"/>
    <property type="project" value="InterPro"/>
</dbReference>
<feature type="domain" description="Pyruvate/ketoisovalerate oxidoreductase catalytic" evidence="2">
    <location>
        <begin position="17"/>
        <end position="207"/>
    </location>
</feature>
<evidence type="ECO:0000256" key="1">
    <source>
        <dbReference type="ARBA" id="ARBA00023002"/>
    </source>
</evidence>
<sequence length="538" mass="58345">MKTLDKQRFNIAITAMGGQGGGVLADWIVGMAEAANWHAQTTSVPGVAQRTGATIYYLELFRPQPGDADTRRPVLSLSPASGDVDLVVAAELMEAGRALQRGFVTPDRTTLIASSHRAYAVAEKESMGNAIADSDSVHVTAAEMAQRYICFDMAALAEQCRSVVSAVLFGAIHGSGVLPFGREEFEQAIRRGGVGVDASLAAFAAGATQAEANRKPENPVVPGAVAPGWHYGGQDGGIRQLLADVERDFALVLQPLIQEGVRRMLDHSDLRYARRYVQRMQRLVALEAGADAGGKEAGRCSTVAARTLGLWMAYEDTIRVADIKTRSQRFERLYDEVGIDADQVSHFTEFMHPRLEEIAETLPAGVGRWVLRTGWAGRLLEVLFAGPKKLSTQSLCGFVSLYLVAQLRPLRRFSLRDAIEQTQIDAWLEQLEATLVADYDLGCEVAALPELIKGYSKTRERGLRSFRAISAAARALGGRSDAREILRSLKAAALQSEEGSELDAALQRYQLGHLFEPLPGKQQDSAGCASQYVDAAAR</sequence>
<dbReference type="InterPro" id="IPR046667">
    <property type="entry name" value="DUF6537"/>
</dbReference>
<dbReference type="KEGG" id="mars:A8C75_04855"/>
<keyword evidence="1" id="KW-0560">Oxidoreductase</keyword>
<evidence type="ECO:0000313" key="5">
    <source>
        <dbReference type="Proteomes" id="UP000078070"/>
    </source>
</evidence>
<evidence type="ECO:0000259" key="2">
    <source>
        <dbReference type="Pfam" id="PF01558"/>
    </source>
</evidence>
<dbReference type="Gene3D" id="3.40.920.10">
    <property type="entry name" value="Pyruvate-ferredoxin oxidoreductase, PFOR, domain III"/>
    <property type="match status" value="1"/>
</dbReference>
<dbReference type="Proteomes" id="UP000078070">
    <property type="component" value="Chromosome"/>
</dbReference>
<dbReference type="Pfam" id="PF20169">
    <property type="entry name" value="DUF6537"/>
    <property type="match status" value="1"/>
</dbReference>
<dbReference type="EMBL" id="CP015839">
    <property type="protein sequence ID" value="ANG61879.1"/>
    <property type="molecule type" value="Genomic_DNA"/>
</dbReference>
<dbReference type="RefSeq" id="WP_067378904.1">
    <property type="nucleotide sequence ID" value="NZ_CP015839.1"/>
</dbReference>
<dbReference type="NCBIfam" id="NF006179">
    <property type="entry name" value="PRK08312.1"/>
    <property type="match status" value="1"/>
</dbReference>
<gene>
    <name evidence="4" type="ORF">A8C75_04855</name>
</gene>
<dbReference type="InterPro" id="IPR052198">
    <property type="entry name" value="IorB_Oxidoreductase"/>
</dbReference>
<dbReference type="PANTHER" id="PTHR43854:SF1">
    <property type="entry name" value="INDOLEPYRUVATE OXIDOREDUCTASE SUBUNIT IORB"/>
    <property type="match status" value="1"/>
</dbReference>
<dbReference type="InterPro" id="IPR002869">
    <property type="entry name" value="Pyrv_flavodox_OxRed_cen"/>
</dbReference>
<dbReference type="AlphaFoldDB" id="A0A1A9EWG2"/>
<feature type="domain" description="DUF6537" evidence="3">
    <location>
        <begin position="253"/>
        <end position="470"/>
    </location>
</feature>
<dbReference type="Pfam" id="PF01558">
    <property type="entry name" value="POR"/>
    <property type="match status" value="1"/>
</dbReference>
<name>A0A1A9EWG2_9GAMM</name>
<organism evidence="4 5">
    <name type="scientific">Marinobacterium aestuarii</name>
    <dbReference type="NCBI Taxonomy" id="1821621"/>
    <lineage>
        <taxon>Bacteria</taxon>
        <taxon>Pseudomonadati</taxon>
        <taxon>Pseudomonadota</taxon>
        <taxon>Gammaproteobacteria</taxon>
        <taxon>Oceanospirillales</taxon>
        <taxon>Oceanospirillaceae</taxon>
        <taxon>Marinobacterium</taxon>
    </lineage>
</organism>
<evidence type="ECO:0000259" key="3">
    <source>
        <dbReference type="Pfam" id="PF20169"/>
    </source>
</evidence>
<reference evidence="4 5" key="2">
    <citation type="journal article" date="2018" name="Int. J. Syst. Evol. Microbiol.">
        <title>Marinobacterium aestuarii sp. nov., a benzene-degrading marine bacterium isolated from estuary sediment.</title>
        <authorList>
            <person name="Bae S.S."/>
            <person name="Jung J."/>
            <person name="Chung D."/>
            <person name="Baek K."/>
        </authorList>
    </citation>
    <scope>NUCLEOTIDE SEQUENCE [LARGE SCALE GENOMIC DNA]</scope>
    <source>
        <strain evidence="4 5">ST58-10</strain>
    </source>
</reference>
<dbReference type="SUPFAM" id="SSF53323">
    <property type="entry name" value="Pyruvate-ferredoxin oxidoreductase, PFOR, domain III"/>
    <property type="match status" value="1"/>
</dbReference>
<proteinExistence type="predicted"/>
<evidence type="ECO:0000313" key="4">
    <source>
        <dbReference type="EMBL" id="ANG61879.1"/>
    </source>
</evidence>
<accession>A0A1A9EWG2</accession>
<dbReference type="STRING" id="1821621.A8C75_04855"/>
<dbReference type="OrthoDB" id="6135558at2"/>